<evidence type="ECO:0000256" key="1">
    <source>
        <dbReference type="SAM" id="MobiDB-lite"/>
    </source>
</evidence>
<feature type="transmembrane region" description="Helical" evidence="2">
    <location>
        <begin position="47"/>
        <end position="67"/>
    </location>
</feature>
<sequence length="144" mass="16828">MVFSYDITPPKVKFYQTLVHRYGITRPVVPVTSHQVYTQTYHDTSSANLITTYIFLILFLSLCYRLIDKAFFQGRLINSIFNFDEEDLDPIFENESDDVDNSKSNDKDSYYFDDSEEKEKQDEQKEKVSKVTSQSENAEVNMSS</sequence>
<keyword evidence="2" id="KW-0472">Membrane</keyword>
<feature type="region of interest" description="Disordered" evidence="1">
    <location>
        <begin position="92"/>
        <end position="144"/>
    </location>
</feature>
<name>W7AQV6_9APIC</name>
<accession>W7AQV6</accession>
<dbReference type="Proteomes" id="UP000030640">
    <property type="component" value="Unassembled WGS sequence"/>
</dbReference>
<protein>
    <submittedName>
        <fullName evidence="3">Uncharacterized protein</fullName>
    </submittedName>
</protein>
<organism evidence="3 4">
    <name type="scientific">Plasmodium inui San Antonio 1</name>
    <dbReference type="NCBI Taxonomy" id="1237626"/>
    <lineage>
        <taxon>Eukaryota</taxon>
        <taxon>Sar</taxon>
        <taxon>Alveolata</taxon>
        <taxon>Apicomplexa</taxon>
        <taxon>Aconoidasida</taxon>
        <taxon>Haemosporida</taxon>
        <taxon>Plasmodiidae</taxon>
        <taxon>Plasmodium</taxon>
        <taxon>Plasmodium (Plasmodium)</taxon>
    </lineage>
</organism>
<keyword evidence="4" id="KW-1185">Reference proteome</keyword>
<evidence type="ECO:0000256" key="2">
    <source>
        <dbReference type="SAM" id="Phobius"/>
    </source>
</evidence>
<dbReference type="AlphaFoldDB" id="W7AQV6"/>
<dbReference type="RefSeq" id="XP_008815841.1">
    <property type="nucleotide sequence ID" value="XM_008817619.1"/>
</dbReference>
<gene>
    <name evidence="3" type="ORF">C922_02020</name>
</gene>
<keyword evidence="2" id="KW-1133">Transmembrane helix</keyword>
<dbReference type="VEuPathDB" id="PlasmoDB:C922_02020"/>
<proteinExistence type="predicted"/>
<dbReference type="EMBL" id="KI965465">
    <property type="protein sequence ID" value="EUD67831.1"/>
    <property type="molecule type" value="Genomic_DNA"/>
</dbReference>
<evidence type="ECO:0000313" key="3">
    <source>
        <dbReference type="EMBL" id="EUD67831.1"/>
    </source>
</evidence>
<reference evidence="3 4" key="1">
    <citation type="submission" date="2013-02" db="EMBL/GenBank/DDBJ databases">
        <title>The Genome Sequence of Plasmodium inui San Antonio 1.</title>
        <authorList>
            <consortium name="The Broad Institute Genome Sequencing Platform"/>
            <consortium name="The Broad Institute Genome Sequencing Center for Infectious Disease"/>
            <person name="Neafsey D."/>
            <person name="Cheeseman I."/>
            <person name="Volkman S."/>
            <person name="Adams J."/>
            <person name="Walker B."/>
            <person name="Young S.K."/>
            <person name="Zeng Q."/>
            <person name="Gargeya S."/>
            <person name="Fitzgerald M."/>
            <person name="Haas B."/>
            <person name="Abouelleil A."/>
            <person name="Alvarado L."/>
            <person name="Arachchi H.M."/>
            <person name="Berlin A.M."/>
            <person name="Chapman S.B."/>
            <person name="Dewar J."/>
            <person name="Goldberg J."/>
            <person name="Griggs A."/>
            <person name="Gujja S."/>
            <person name="Hansen M."/>
            <person name="Howarth C."/>
            <person name="Imamovic A."/>
            <person name="Larimer J."/>
            <person name="McCowan C."/>
            <person name="Murphy C."/>
            <person name="Neiman D."/>
            <person name="Pearson M."/>
            <person name="Priest M."/>
            <person name="Roberts A."/>
            <person name="Saif S."/>
            <person name="Shea T."/>
            <person name="Sisk P."/>
            <person name="Sykes S."/>
            <person name="Wortman J."/>
            <person name="Nusbaum C."/>
            <person name="Birren B."/>
        </authorList>
    </citation>
    <scope>NUCLEOTIDE SEQUENCE [LARGE SCALE GENOMIC DNA]</scope>
    <source>
        <strain evidence="3 4">San Antonio 1</strain>
    </source>
</reference>
<keyword evidence="2" id="KW-0812">Transmembrane</keyword>
<dbReference type="OrthoDB" id="387545at2759"/>
<feature type="compositionally biased region" description="Basic and acidic residues" evidence="1">
    <location>
        <begin position="117"/>
        <end position="129"/>
    </location>
</feature>
<feature type="compositionally biased region" description="Polar residues" evidence="1">
    <location>
        <begin position="132"/>
        <end position="144"/>
    </location>
</feature>
<evidence type="ECO:0000313" key="4">
    <source>
        <dbReference type="Proteomes" id="UP000030640"/>
    </source>
</evidence>
<dbReference type="GeneID" id="20037294"/>
<feature type="compositionally biased region" description="Basic and acidic residues" evidence="1">
    <location>
        <begin position="100"/>
        <end position="110"/>
    </location>
</feature>